<dbReference type="EMBL" id="FWXO01000005">
    <property type="protein sequence ID" value="SMC79883.1"/>
    <property type="molecule type" value="Genomic_DNA"/>
</dbReference>
<name>A0A1W2C3Z0_9FLAO</name>
<dbReference type="InterPro" id="IPR013737">
    <property type="entry name" value="Bac_rhamnosid_N"/>
</dbReference>
<dbReference type="GO" id="GO:0030596">
    <property type="term" value="F:alpha-L-rhamnosidase activity"/>
    <property type="evidence" value="ECO:0007669"/>
    <property type="project" value="UniProtKB-EC"/>
</dbReference>
<dbReference type="Gene3D" id="2.60.420.10">
    <property type="entry name" value="Maltose phosphorylase, domain 3"/>
    <property type="match status" value="1"/>
</dbReference>
<evidence type="ECO:0000256" key="1">
    <source>
        <dbReference type="ARBA" id="ARBA00001445"/>
    </source>
</evidence>
<evidence type="ECO:0000313" key="7">
    <source>
        <dbReference type="Proteomes" id="UP000192360"/>
    </source>
</evidence>
<dbReference type="Pfam" id="PF08531">
    <property type="entry name" value="Bac_rhamnosid_N"/>
    <property type="match status" value="1"/>
</dbReference>
<dbReference type="Pfam" id="PF05592">
    <property type="entry name" value="Bac_rhamnosid"/>
    <property type="match status" value="1"/>
</dbReference>
<dbReference type="PANTHER" id="PTHR33307:SF6">
    <property type="entry name" value="ALPHA-RHAMNOSIDASE (EUROFUNG)-RELATED"/>
    <property type="match status" value="1"/>
</dbReference>
<dbReference type="InterPro" id="IPR013783">
    <property type="entry name" value="Ig-like_fold"/>
</dbReference>
<dbReference type="Pfam" id="PF17389">
    <property type="entry name" value="Bac_rhamnosid6H"/>
    <property type="match status" value="1"/>
</dbReference>
<dbReference type="EC" id="3.2.1.40" evidence="2"/>
<dbReference type="InterPro" id="IPR012341">
    <property type="entry name" value="6hp_glycosidase-like_sf"/>
</dbReference>
<dbReference type="InterPro" id="IPR035398">
    <property type="entry name" value="Bac_rhamnosid_C"/>
</dbReference>
<proteinExistence type="predicted"/>
<dbReference type="InterPro" id="IPR000421">
    <property type="entry name" value="FA58C"/>
</dbReference>
<evidence type="ECO:0000259" key="5">
    <source>
        <dbReference type="PROSITE" id="PS50022"/>
    </source>
</evidence>
<dbReference type="InterPro" id="IPR008902">
    <property type="entry name" value="Rhamnosid_concanavalin"/>
</dbReference>
<feature type="domain" description="F5/8 type C" evidence="5">
    <location>
        <begin position="969"/>
        <end position="1107"/>
    </location>
</feature>
<dbReference type="Gene3D" id="2.60.120.260">
    <property type="entry name" value="Galactose-binding domain-like"/>
    <property type="match status" value="3"/>
</dbReference>
<dbReference type="Pfam" id="PF17390">
    <property type="entry name" value="Bac_rhamnosid_C"/>
    <property type="match status" value="1"/>
</dbReference>
<gene>
    <name evidence="6" type="ORF">SAMN05660703_2806</name>
</gene>
<evidence type="ECO:0000256" key="4">
    <source>
        <dbReference type="SAM" id="Phobius"/>
    </source>
</evidence>
<keyword evidence="4" id="KW-0472">Membrane</keyword>
<accession>A0A1W2C3Z0</accession>
<protein>
    <recommendedName>
        <fullName evidence="2">alpha-L-rhamnosidase</fullName>
        <ecNumber evidence="2">3.2.1.40</ecNumber>
    </recommendedName>
</protein>
<dbReference type="GO" id="GO:0005975">
    <property type="term" value="P:carbohydrate metabolic process"/>
    <property type="evidence" value="ECO:0007669"/>
    <property type="project" value="InterPro"/>
</dbReference>
<dbReference type="SUPFAM" id="SSF49785">
    <property type="entry name" value="Galactose-binding domain-like"/>
    <property type="match status" value="2"/>
</dbReference>
<dbReference type="AlphaFoldDB" id="A0A1W2C3Z0"/>
<dbReference type="Proteomes" id="UP000192360">
    <property type="component" value="Unassembled WGS sequence"/>
</dbReference>
<dbReference type="InterPro" id="IPR008979">
    <property type="entry name" value="Galactose-bd-like_sf"/>
</dbReference>
<dbReference type="PANTHER" id="PTHR33307">
    <property type="entry name" value="ALPHA-RHAMNOSIDASE (EUROFUNG)"/>
    <property type="match status" value="1"/>
</dbReference>
<dbReference type="SUPFAM" id="SSF48208">
    <property type="entry name" value="Six-hairpin glycosidases"/>
    <property type="match status" value="1"/>
</dbReference>
<dbReference type="InterPro" id="IPR008928">
    <property type="entry name" value="6-hairpin_glycosidase_sf"/>
</dbReference>
<sequence>MCLWRPILLIINHISNYKMKTQLHHTAYLKFLLYFFIIACAFSILSCKDTSTVIITDLKCEYRINPLGIDNTSPRLSWKLSDDSNARGQNQTAYQVIVASSLELLQNDKGDVWNSGKVETNQSVNTIYQGNSLKSAKQYFWKVKIWDAAGMGSNWSEPAYFSMGLLQATDWKGEWIYKKNQNKKDHNWYRKTFKLSNSPESGFIYVASFGYHEVYVNGTKVSNAVMNPVSSFMKKRLPYLTYDIKEFLQKGDNVIGVWHAAGWARWGRVKDYYDAPFVFKAQADINLGETNLILETNETWKCKKSYSSYIGSWDILDFGGEIIDERLREENWDAVAYDDGHWENAVVFDNNNAVEVGIADMNLGNKGAIRAPSTDANSPTSKITATLSAQMVEPQVKYKAIKPTGVEKNEDGHYVIDMGENYSGYFEMNLFNGKEGDTVTFEIADHKEVTSTWEQRSKYIFDKTGKGQFTNRFNLAGGRWVTIFGINYKPELKDIKGYVITNDRKQISHFESSNNLLNQIYQINLNTYIANTIDGILVDCPHRERRGWGEVTVAAMYGDALPNFESGAYMNQYAQFMQDAQAEDGKMRAVINGDDFEFLMWMANSPITIWETYRILGDKILLENHYPTMKKWMHWLYEHSDYDTGGALKIGTQGSLEFPGLGDWCTPRGNFWSASNSPESAHFNNCVYAFMLENALQMAETLNKKEDIEVYKKRLEVQRKATHNNSYDANTGKYGEGHQVNQAFALFAGVTPASEKQKVYDNLVDQVLYKFPYYDTGSSGQALYTRYFTEHGERMDLIYELLQDRRHPSYGYFIEQGKTVWPERWSATGNSQIHTCYTGIGGYFIKGFGGIRPNPEKPGMQDFIVKPAPVSDIIYANTSHQSMYGNIVVNWKKSETEAYYHIEVPVNTTAKVYIPANESRAVFEGETLAEQSKGVAYIGTEKSDAVGNYIIYQVSSGTYNFKVIEMPKVPYPNPINKPDNFALIGRMNASSMVIDSEKLPLYEAFRANDEKLETMWQANTTSNEWLEVEWFKPQTFNTIIIQEKGSNISSYKIQYFNNSIWNDIAEGTSCGENKTHSFKTVTASKCRLVILDAKEKSAISEFKIFKNKVVN</sequence>
<keyword evidence="4" id="KW-0812">Transmembrane</keyword>
<keyword evidence="7" id="KW-1185">Reference proteome</keyword>
<evidence type="ECO:0000256" key="2">
    <source>
        <dbReference type="ARBA" id="ARBA00012652"/>
    </source>
</evidence>
<dbReference type="Pfam" id="PF00754">
    <property type="entry name" value="F5_F8_type_C"/>
    <property type="match status" value="1"/>
</dbReference>
<keyword evidence="4" id="KW-1133">Transmembrane helix</keyword>
<dbReference type="STRING" id="504486.SAMN05660703_2806"/>
<dbReference type="Gene3D" id="2.60.40.10">
    <property type="entry name" value="Immunoglobulins"/>
    <property type="match status" value="1"/>
</dbReference>
<dbReference type="InterPro" id="IPR035396">
    <property type="entry name" value="Bac_rhamnosid6H"/>
</dbReference>
<keyword evidence="3" id="KW-0378">Hydrolase</keyword>
<organism evidence="6 7">
    <name type="scientific">Cellulophaga tyrosinoxydans</name>
    <dbReference type="NCBI Taxonomy" id="504486"/>
    <lineage>
        <taxon>Bacteria</taxon>
        <taxon>Pseudomonadati</taxon>
        <taxon>Bacteroidota</taxon>
        <taxon>Flavobacteriia</taxon>
        <taxon>Flavobacteriales</taxon>
        <taxon>Flavobacteriaceae</taxon>
        <taxon>Cellulophaga</taxon>
    </lineage>
</organism>
<dbReference type="Pfam" id="PF25788">
    <property type="entry name" value="Ig_Rha78A_N"/>
    <property type="match status" value="1"/>
</dbReference>
<evidence type="ECO:0000256" key="3">
    <source>
        <dbReference type="ARBA" id="ARBA00022801"/>
    </source>
</evidence>
<feature type="transmembrane region" description="Helical" evidence="4">
    <location>
        <begin position="27"/>
        <end position="45"/>
    </location>
</feature>
<comment type="catalytic activity">
    <reaction evidence="1">
        <text>Hydrolysis of terminal non-reducing alpha-L-rhamnose residues in alpha-L-rhamnosides.</text>
        <dbReference type="EC" id="3.2.1.40"/>
    </reaction>
</comment>
<evidence type="ECO:0000313" key="6">
    <source>
        <dbReference type="EMBL" id="SMC79883.1"/>
    </source>
</evidence>
<dbReference type="InterPro" id="IPR016007">
    <property type="entry name" value="Alpha_rhamnosid"/>
</dbReference>
<dbReference type="PROSITE" id="PS50022">
    <property type="entry name" value="FA58C_3"/>
    <property type="match status" value="1"/>
</dbReference>
<dbReference type="Gene3D" id="1.50.10.10">
    <property type="match status" value="1"/>
</dbReference>
<reference evidence="6 7" key="1">
    <citation type="submission" date="2017-04" db="EMBL/GenBank/DDBJ databases">
        <authorList>
            <person name="Afonso C.L."/>
            <person name="Miller P.J."/>
            <person name="Scott M.A."/>
            <person name="Spackman E."/>
            <person name="Goraichik I."/>
            <person name="Dimitrov K.M."/>
            <person name="Suarez D.L."/>
            <person name="Swayne D.E."/>
        </authorList>
    </citation>
    <scope>NUCLEOTIDE SEQUENCE [LARGE SCALE GENOMIC DNA]</scope>
    <source>
        <strain evidence="6 7">DSM 21164</strain>
    </source>
</reference>